<gene>
    <name evidence="1" type="ORF">KME25_13460</name>
</gene>
<evidence type="ECO:0000313" key="1">
    <source>
        <dbReference type="EMBL" id="MBW4545437.1"/>
    </source>
</evidence>
<name>A0A951PKX8_9CYAN</name>
<dbReference type="AlphaFoldDB" id="A0A951PKX8"/>
<dbReference type="Proteomes" id="UP000753908">
    <property type="component" value="Unassembled WGS sequence"/>
</dbReference>
<dbReference type="EMBL" id="JAHHIF010000015">
    <property type="protein sequence ID" value="MBW4545437.1"/>
    <property type="molecule type" value="Genomic_DNA"/>
</dbReference>
<accession>A0A951PKX8</accession>
<reference evidence="1" key="2">
    <citation type="journal article" date="2022" name="Microbiol. Resour. Announc.">
        <title>Metagenome Sequencing to Explore Phylogenomics of Terrestrial Cyanobacteria.</title>
        <authorList>
            <person name="Ward R.D."/>
            <person name="Stajich J.E."/>
            <person name="Johansen J.R."/>
            <person name="Huntemann M."/>
            <person name="Clum A."/>
            <person name="Foster B."/>
            <person name="Foster B."/>
            <person name="Roux S."/>
            <person name="Palaniappan K."/>
            <person name="Varghese N."/>
            <person name="Mukherjee S."/>
            <person name="Reddy T.B.K."/>
            <person name="Daum C."/>
            <person name="Copeland A."/>
            <person name="Chen I.A."/>
            <person name="Ivanova N.N."/>
            <person name="Kyrpides N.C."/>
            <person name="Shapiro N."/>
            <person name="Eloe-Fadrosh E.A."/>
            <person name="Pietrasiak N."/>
        </authorList>
    </citation>
    <scope>NUCLEOTIDE SEQUENCE</scope>
    <source>
        <strain evidence="1">CPER-KK1</strain>
    </source>
</reference>
<protein>
    <submittedName>
        <fullName evidence="1">Uncharacterized protein</fullName>
    </submittedName>
</protein>
<sequence>MARITLEVPDELSKQLEHIGDRLPELLALSLQQPALPAHIYRYILNFLASKPTPEEIAAFSPTPEMQERLRILLAREQAGELSSTERLELDEYEQIEHLVIMLKAGNLPYLSSTPNS</sequence>
<comment type="caution">
    <text evidence="1">The sequence shown here is derived from an EMBL/GenBank/DDBJ whole genome shotgun (WGS) entry which is preliminary data.</text>
</comment>
<evidence type="ECO:0000313" key="2">
    <source>
        <dbReference type="Proteomes" id="UP000753908"/>
    </source>
</evidence>
<proteinExistence type="predicted"/>
<reference evidence="1" key="1">
    <citation type="submission" date="2021-05" db="EMBL/GenBank/DDBJ databases">
        <authorList>
            <person name="Pietrasiak N."/>
            <person name="Ward R."/>
            <person name="Stajich J.E."/>
            <person name="Kurbessoian T."/>
        </authorList>
    </citation>
    <scope>NUCLEOTIDE SEQUENCE</scope>
    <source>
        <strain evidence="1">CPER-KK1</strain>
    </source>
</reference>
<organism evidence="1 2">
    <name type="scientific">Symplocastrum torsivum CPER-KK1</name>
    <dbReference type="NCBI Taxonomy" id="450513"/>
    <lineage>
        <taxon>Bacteria</taxon>
        <taxon>Bacillati</taxon>
        <taxon>Cyanobacteriota</taxon>
        <taxon>Cyanophyceae</taxon>
        <taxon>Oscillatoriophycideae</taxon>
        <taxon>Oscillatoriales</taxon>
        <taxon>Microcoleaceae</taxon>
        <taxon>Symplocastrum</taxon>
    </lineage>
</organism>